<sequence length="109" mass="12783">MIAEQALQLYKTQTIQVYIKLFQNFSILRIQIPPVADQAQDNYGLDLKKQYPINQFEALNQVVQPSKKYESSVESDYKNEKSNSQIQLEVYKFISKLENWKEANFSLSN</sequence>
<dbReference type="GeneID" id="24438536"/>
<evidence type="ECO:0000313" key="1">
    <source>
        <dbReference type="EMBL" id="EWS73805.1"/>
    </source>
</evidence>
<reference evidence="2" key="1">
    <citation type="journal article" date="2006" name="PLoS Biol.">
        <title>Macronuclear genome sequence of the ciliate Tetrahymena thermophila, a model eukaryote.</title>
        <authorList>
            <person name="Eisen J.A."/>
            <person name="Coyne R.S."/>
            <person name="Wu M."/>
            <person name="Wu D."/>
            <person name="Thiagarajan M."/>
            <person name="Wortman J.R."/>
            <person name="Badger J.H."/>
            <person name="Ren Q."/>
            <person name="Amedeo P."/>
            <person name="Jones K.M."/>
            <person name="Tallon L.J."/>
            <person name="Delcher A.L."/>
            <person name="Salzberg S.L."/>
            <person name="Silva J.C."/>
            <person name="Haas B.J."/>
            <person name="Majoros W.H."/>
            <person name="Farzad M."/>
            <person name="Carlton J.M."/>
            <person name="Smith R.K. Jr."/>
            <person name="Garg J."/>
            <person name="Pearlman R.E."/>
            <person name="Karrer K.M."/>
            <person name="Sun L."/>
            <person name="Manning G."/>
            <person name="Elde N.C."/>
            <person name="Turkewitz A.P."/>
            <person name="Asai D.J."/>
            <person name="Wilkes D.E."/>
            <person name="Wang Y."/>
            <person name="Cai H."/>
            <person name="Collins K."/>
            <person name="Stewart B.A."/>
            <person name="Lee S.R."/>
            <person name="Wilamowska K."/>
            <person name="Weinberg Z."/>
            <person name="Ruzzo W.L."/>
            <person name="Wloga D."/>
            <person name="Gaertig J."/>
            <person name="Frankel J."/>
            <person name="Tsao C.-C."/>
            <person name="Gorovsky M.A."/>
            <person name="Keeling P.J."/>
            <person name="Waller R.F."/>
            <person name="Patron N.J."/>
            <person name="Cherry J.M."/>
            <person name="Stover N.A."/>
            <person name="Krieger C.J."/>
            <person name="del Toro C."/>
            <person name="Ryder H.F."/>
            <person name="Williamson S.C."/>
            <person name="Barbeau R.A."/>
            <person name="Hamilton E.P."/>
            <person name="Orias E."/>
        </authorList>
    </citation>
    <scope>NUCLEOTIDE SEQUENCE [LARGE SCALE GENOMIC DNA]</scope>
    <source>
        <strain evidence="2">SB210</strain>
    </source>
</reference>
<dbReference type="InParanoid" id="W7X3F0"/>
<name>W7X3F0_TETTS</name>
<dbReference type="RefSeq" id="XP_012653685.1">
    <property type="nucleotide sequence ID" value="XM_012798231.1"/>
</dbReference>
<gene>
    <name evidence="1" type="ORF">TTHERM_000346669</name>
</gene>
<accession>W7X3F0</accession>
<dbReference type="EMBL" id="GG662654">
    <property type="protein sequence ID" value="EWS73805.1"/>
    <property type="molecule type" value="Genomic_DNA"/>
</dbReference>
<evidence type="ECO:0000313" key="2">
    <source>
        <dbReference type="Proteomes" id="UP000009168"/>
    </source>
</evidence>
<dbReference type="AlphaFoldDB" id="W7X3F0"/>
<dbReference type="Proteomes" id="UP000009168">
    <property type="component" value="Unassembled WGS sequence"/>
</dbReference>
<proteinExistence type="predicted"/>
<dbReference type="KEGG" id="tet:TTHERM_000346669"/>
<keyword evidence="2" id="KW-1185">Reference proteome</keyword>
<protein>
    <submittedName>
        <fullName evidence="1">Uncharacterized protein</fullName>
    </submittedName>
</protein>
<organism evidence="1 2">
    <name type="scientific">Tetrahymena thermophila (strain SB210)</name>
    <dbReference type="NCBI Taxonomy" id="312017"/>
    <lineage>
        <taxon>Eukaryota</taxon>
        <taxon>Sar</taxon>
        <taxon>Alveolata</taxon>
        <taxon>Ciliophora</taxon>
        <taxon>Intramacronucleata</taxon>
        <taxon>Oligohymenophorea</taxon>
        <taxon>Hymenostomatida</taxon>
        <taxon>Tetrahymenina</taxon>
        <taxon>Tetrahymenidae</taxon>
        <taxon>Tetrahymena</taxon>
    </lineage>
</organism>